<dbReference type="GO" id="GO:0005634">
    <property type="term" value="C:nucleus"/>
    <property type="evidence" value="ECO:0007669"/>
    <property type="project" value="TreeGrafter"/>
</dbReference>
<dbReference type="InterPro" id="IPR036612">
    <property type="entry name" value="KH_dom_type_1_sf"/>
</dbReference>
<evidence type="ECO:0000256" key="2">
    <source>
        <dbReference type="SAM" id="MobiDB-lite"/>
    </source>
</evidence>
<name>A0A2G9H0B6_9LAMI</name>
<dbReference type="Gene3D" id="3.30.1370.10">
    <property type="entry name" value="K Homology domain, type 1"/>
    <property type="match status" value="1"/>
</dbReference>
<dbReference type="GO" id="GO:0003729">
    <property type="term" value="F:mRNA binding"/>
    <property type="evidence" value="ECO:0007669"/>
    <property type="project" value="TreeGrafter"/>
</dbReference>
<proteinExistence type="predicted"/>
<dbReference type="InterPro" id="IPR055256">
    <property type="entry name" value="KH_1_KHDC4/BBP-like"/>
</dbReference>
<dbReference type="PANTHER" id="PTHR11208:SF98">
    <property type="entry name" value="RNA-BINDING KH DOMAIN-CONTAINING PROTEIN"/>
    <property type="match status" value="1"/>
</dbReference>
<feature type="domain" description="KHDC4/BBP-like KH-domain type I" evidence="3">
    <location>
        <begin position="3"/>
        <end position="85"/>
    </location>
</feature>
<dbReference type="STRING" id="429701.A0A2G9H0B6"/>
<dbReference type="PANTHER" id="PTHR11208">
    <property type="entry name" value="RNA-BINDING PROTEIN RELATED"/>
    <property type="match status" value="1"/>
</dbReference>
<accession>A0A2G9H0B6</accession>
<evidence type="ECO:0000313" key="5">
    <source>
        <dbReference type="Proteomes" id="UP000231279"/>
    </source>
</evidence>
<dbReference type="Proteomes" id="UP000231279">
    <property type="component" value="Unassembled WGS sequence"/>
</dbReference>
<feature type="region of interest" description="Disordered" evidence="2">
    <location>
        <begin position="332"/>
        <end position="359"/>
    </location>
</feature>
<dbReference type="GO" id="GO:0048024">
    <property type="term" value="P:regulation of mRNA splicing, via spliceosome"/>
    <property type="evidence" value="ECO:0007669"/>
    <property type="project" value="TreeGrafter"/>
</dbReference>
<feature type="region of interest" description="Disordered" evidence="2">
    <location>
        <begin position="380"/>
        <end position="445"/>
    </location>
</feature>
<comment type="caution">
    <text evidence="4">The sequence shown here is derived from an EMBL/GenBank/DDBJ whole genome shotgun (WGS) entry which is preliminary data.</text>
</comment>
<sequence length="638" mass="67206">MKEYPGYNFIGLIFGPASDTQKRLEKETGAKIRVYGTKADTGGKVEVTPTDGKEAENAYEDLYVHVSADTYEKVDAAVALIELLVTPVSVNPVSSSTTSTAVSDGNVSTPLSQSTPSSVVTPTMLTQGTAQPYVGSLPPLPGQFPQQYPQAWFPAGPTQTPTYPHSGLVAPANTSATMLGNNVQVSSSPFNPTNIPSLFGQRPATAASFSSVLQNPSVVPSRPQLTHALQPPYMQQAAPLVHTGGPRNPPLPISQPATGPSNSVRAVISTSPQFTHLASPLSTSASRGLTNLMPMTPPVVPSHGHNAMASQNVAISGAPPMNVPNHMISPLSGPTQSGVAVASQPPRGGFSPLLPSAAPASTIQSSPIIPVQPALPQVGMRGPYPNAVPGPASMPFPGQSSTPLPQPGIPNSFAGSGPNFDSRRPLSAGLPRPHQPSSSDFTFQPHRLPNTASQVAWQSNQPANHNMRPPVQAGQSPLLRPMAHNLNPSPSQGFPGPQMSHQVNQPRAQIPTNFGGSPTMPLIPPRHPTLPGQPRNFIPPHPINNSSGPFPPRPGSQMHIQENHHPGAIRSQRVPTPHQHFGNHPGRPFFNSSVTQQVYDPFSPTTASFNAQMGGNARRVHGESDPEYEDLMESVGVK</sequence>
<evidence type="ECO:0000256" key="1">
    <source>
        <dbReference type="ARBA" id="ARBA00022884"/>
    </source>
</evidence>
<protein>
    <submittedName>
        <fullName evidence="4">Splicing factor 1/branch point binding protein (RRM superfamily)</fullName>
    </submittedName>
</protein>
<gene>
    <name evidence="4" type="ORF">CDL12_16452</name>
</gene>
<dbReference type="AlphaFoldDB" id="A0A2G9H0B6"/>
<dbReference type="EMBL" id="NKXS01003073">
    <property type="protein sequence ID" value="PIN10962.1"/>
    <property type="molecule type" value="Genomic_DNA"/>
</dbReference>
<evidence type="ECO:0000259" key="3">
    <source>
        <dbReference type="Pfam" id="PF22675"/>
    </source>
</evidence>
<evidence type="ECO:0000313" key="4">
    <source>
        <dbReference type="EMBL" id="PIN10962.1"/>
    </source>
</evidence>
<keyword evidence="5" id="KW-1185">Reference proteome</keyword>
<feature type="region of interest" description="Disordered" evidence="2">
    <location>
        <begin position="615"/>
        <end position="638"/>
    </location>
</feature>
<feature type="region of interest" description="Disordered" evidence="2">
    <location>
        <begin position="92"/>
        <end position="119"/>
    </location>
</feature>
<reference evidence="5" key="1">
    <citation type="journal article" date="2018" name="Gigascience">
        <title>Genome assembly of the Pink Ipe (Handroanthus impetiginosus, Bignoniaceae), a highly valued, ecologically keystone Neotropical timber forest tree.</title>
        <authorList>
            <person name="Silva-Junior O.B."/>
            <person name="Grattapaglia D."/>
            <person name="Novaes E."/>
            <person name="Collevatti R.G."/>
        </authorList>
    </citation>
    <scope>NUCLEOTIDE SEQUENCE [LARGE SCALE GENOMIC DNA]</scope>
    <source>
        <strain evidence="5">cv. UFG-1</strain>
    </source>
</reference>
<dbReference type="Pfam" id="PF22675">
    <property type="entry name" value="KH-I_KHDC4-BBP"/>
    <property type="match status" value="1"/>
</dbReference>
<dbReference type="SUPFAM" id="SSF54791">
    <property type="entry name" value="Eukaryotic type KH-domain (KH-domain type I)"/>
    <property type="match status" value="1"/>
</dbReference>
<organism evidence="4 5">
    <name type="scientific">Handroanthus impetiginosus</name>
    <dbReference type="NCBI Taxonomy" id="429701"/>
    <lineage>
        <taxon>Eukaryota</taxon>
        <taxon>Viridiplantae</taxon>
        <taxon>Streptophyta</taxon>
        <taxon>Embryophyta</taxon>
        <taxon>Tracheophyta</taxon>
        <taxon>Spermatophyta</taxon>
        <taxon>Magnoliopsida</taxon>
        <taxon>eudicotyledons</taxon>
        <taxon>Gunneridae</taxon>
        <taxon>Pentapetalae</taxon>
        <taxon>asterids</taxon>
        <taxon>lamiids</taxon>
        <taxon>Lamiales</taxon>
        <taxon>Bignoniaceae</taxon>
        <taxon>Crescentiina</taxon>
        <taxon>Tabebuia alliance</taxon>
        <taxon>Handroanthus</taxon>
    </lineage>
</organism>
<dbReference type="OrthoDB" id="6777263at2759"/>
<dbReference type="InterPro" id="IPR045071">
    <property type="entry name" value="BBP-like"/>
</dbReference>
<keyword evidence="1" id="KW-0694">RNA-binding</keyword>